<gene>
    <name evidence="1" type="ORF">IAC53_00130</name>
</gene>
<comment type="caution">
    <text evidence="1">The sequence shown here is derived from an EMBL/GenBank/DDBJ whole genome shotgun (WGS) entry which is preliminary data.</text>
</comment>
<protein>
    <submittedName>
        <fullName evidence="1">HAD family hydrolase</fullName>
    </submittedName>
</protein>
<dbReference type="NCBIfam" id="TIGR01549">
    <property type="entry name" value="HAD-SF-IA-v1"/>
    <property type="match status" value="1"/>
</dbReference>
<dbReference type="SFLD" id="SFLDS00003">
    <property type="entry name" value="Haloacid_Dehalogenase"/>
    <property type="match status" value="1"/>
</dbReference>
<dbReference type="InterPro" id="IPR023214">
    <property type="entry name" value="HAD_sf"/>
</dbReference>
<dbReference type="Gene3D" id="1.10.150.240">
    <property type="entry name" value="Putative phosphatase, domain 2"/>
    <property type="match status" value="1"/>
</dbReference>
<keyword evidence="1" id="KW-0378">Hydrolase</keyword>
<dbReference type="GO" id="GO:0005829">
    <property type="term" value="C:cytosol"/>
    <property type="evidence" value="ECO:0007669"/>
    <property type="project" value="TreeGrafter"/>
</dbReference>
<dbReference type="PROSITE" id="PS01228">
    <property type="entry name" value="COF_1"/>
    <property type="match status" value="1"/>
</dbReference>
<dbReference type="PRINTS" id="PR00413">
    <property type="entry name" value="HADHALOGNASE"/>
</dbReference>
<name>A0A9D1IFL5_9FIRM</name>
<dbReference type="NCBIfam" id="TIGR01509">
    <property type="entry name" value="HAD-SF-IA-v3"/>
    <property type="match status" value="1"/>
</dbReference>
<dbReference type="Gene3D" id="3.40.50.1000">
    <property type="entry name" value="HAD superfamily/HAD-like"/>
    <property type="match status" value="1"/>
</dbReference>
<sequence>MKQAVVFDLDGTLLNTLDDLCDSMNFALAALDFPARTLEEVRRFVGNGIRKLVERAVPSGTDAQKTQACYEVFCEHYKHNMANKTAEYSGVSDMLCALYDAGYQLAIVTNKADFAAQALCGSMFGRYVKTVVGSVEGRPNKPAPDGVFYALDKMGVRPEDAVFVGDSEVDIATAHNAGVDAIGVLWGFRDERQLREAGVERLAHSPRELKKMLLDLKNCGM</sequence>
<dbReference type="SUPFAM" id="SSF56784">
    <property type="entry name" value="HAD-like"/>
    <property type="match status" value="1"/>
</dbReference>
<organism evidence="1 2">
    <name type="scientific">Candidatus Fimenecus excrementigallinarum</name>
    <dbReference type="NCBI Taxonomy" id="2840816"/>
    <lineage>
        <taxon>Bacteria</taxon>
        <taxon>Bacillati</taxon>
        <taxon>Bacillota</taxon>
        <taxon>Clostridia</taxon>
        <taxon>Candidatus Fimenecus</taxon>
    </lineage>
</organism>
<reference evidence="1" key="1">
    <citation type="submission" date="2020-10" db="EMBL/GenBank/DDBJ databases">
        <authorList>
            <person name="Gilroy R."/>
        </authorList>
    </citation>
    <scope>NUCLEOTIDE SEQUENCE</scope>
    <source>
        <strain evidence="1">ChiGjej1B1-19959</strain>
    </source>
</reference>
<evidence type="ECO:0000313" key="2">
    <source>
        <dbReference type="Proteomes" id="UP000824071"/>
    </source>
</evidence>
<dbReference type="InterPro" id="IPR050155">
    <property type="entry name" value="HAD-like_hydrolase_sf"/>
</dbReference>
<dbReference type="InterPro" id="IPR023198">
    <property type="entry name" value="PGP-like_dom2"/>
</dbReference>
<dbReference type="SFLD" id="SFLDG01135">
    <property type="entry name" value="C1.5.6:_HAD__Beta-PGM__Phospha"/>
    <property type="match status" value="1"/>
</dbReference>
<dbReference type="GO" id="GO:0006281">
    <property type="term" value="P:DNA repair"/>
    <property type="evidence" value="ECO:0007669"/>
    <property type="project" value="TreeGrafter"/>
</dbReference>
<dbReference type="AlphaFoldDB" id="A0A9D1IFL5"/>
<proteinExistence type="predicted"/>
<accession>A0A9D1IFL5</accession>
<dbReference type="SFLD" id="SFLDG01129">
    <property type="entry name" value="C1.5:_HAD__Beta-PGM__Phosphata"/>
    <property type="match status" value="1"/>
</dbReference>
<dbReference type="PANTHER" id="PTHR43434">
    <property type="entry name" value="PHOSPHOGLYCOLATE PHOSPHATASE"/>
    <property type="match status" value="1"/>
</dbReference>
<dbReference type="Proteomes" id="UP000824071">
    <property type="component" value="Unassembled WGS sequence"/>
</dbReference>
<dbReference type="InterPro" id="IPR036412">
    <property type="entry name" value="HAD-like_sf"/>
</dbReference>
<dbReference type="PANTHER" id="PTHR43434:SF1">
    <property type="entry name" value="PHOSPHOGLYCOLATE PHOSPHATASE"/>
    <property type="match status" value="1"/>
</dbReference>
<evidence type="ECO:0000313" key="1">
    <source>
        <dbReference type="EMBL" id="HIU35009.1"/>
    </source>
</evidence>
<reference evidence="1" key="2">
    <citation type="journal article" date="2021" name="PeerJ">
        <title>Extensive microbial diversity within the chicken gut microbiome revealed by metagenomics and culture.</title>
        <authorList>
            <person name="Gilroy R."/>
            <person name="Ravi A."/>
            <person name="Getino M."/>
            <person name="Pursley I."/>
            <person name="Horton D.L."/>
            <person name="Alikhan N.F."/>
            <person name="Baker D."/>
            <person name="Gharbi K."/>
            <person name="Hall N."/>
            <person name="Watson M."/>
            <person name="Adriaenssens E.M."/>
            <person name="Foster-Nyarko E."/>
            <person name="Jarju S."/>
            <person name="Secka A."/>
            <person name="Antonio M."/>
            <person name="Oren A."/>
            <person name="Chaudhuri R.R."/>
            <person name="La Ragione R."/>
            <person name="Hildebrand F."/>
            <person name="Pallen M.J."/>
        </authorList>
    </citation>
    <scope>NUCLEOTIDE SEQUENCE</scope>
    <source>
        <strain evidence="1">ChiGjej1B1-19959</strain>
    </source>
</reference>
<dbReference type="InterPro" id="IPR006439">
    <property type="entry name" value="HAD-SF_hydro_IA"/>
</dbReference>
<dbReference type="GO" id="GO:0008967">
    <property type="term" value="F:phosphoglycolate phosphatase activity"/>
    <property type="evidence" value="ECO:0007669"/>
    <property type="project" value="TreeGrafter"/>
</dbReference>
<dbReference type="InterPro" id="IPR041492">
    <property type="entry name" value="HAD_2"/>
</dbReference>
<dbReference type="EMBL" id="DVMW01000001">
    <property type="protein sequence ID" value="HIU35009.1"/>
    <property type="molecule type" value="Genomic_DNA"/>
</dbReference>
<dbReference type="Pfam" id="PF13419">
    <property type="entry name" value="HAD_2"/>
    <property type="match status" value="1"/>
</dbReference>